<keyword evidence="4" id="KW-0804">Transcription</keyword>
<dbReference type="SUPFAM" id="SSF53850">
    <property type="entry name" value="Periplasmic binding protein-like II"/>
    <property type="match status" value="1"/>
</dbReference>
<evidence type="ECO:0000256" key="4">
    <source>
        <dbReference type="ARBA" id="ARBA00023163"/>
    </source>
</evidence>
<keyword evidence="3" id="KW-0238">DNA-binding</keyword>
<protein>
    <recommendedName>
        <fullName evidence="5">HTH lysR-type domain-containing protein</fullName>
    </recommendedName>
</protein>
<dbReference type="Gene3D" id="1.10.10.10">
    <property type="entry name" value="Winged helix-like DNA-binding domain superfamily/Winged helix DNA-binding domain"/>
    <property type="match status" value="1"/>
</dbReference>
<dbReference type="PANTHER" id="PTHR30346">
    <property type="entry name" value="TRANSCRIPTIONAL DUAL REGULATOR HCAR-RELATED"/>
    <property type="match status" value="1"/>
</dbReference>
<evidence type="ECO:0000256" key="3">
    <source>
        <dbReference type="ARBA" id="ARBA00023125"/>
    </source>
</evidence>
<evidence type="ECO:0000313" key="7">
    <source>
        <dbReference type="Proteomes" id="UP000245514"/>
    </source>
</evidence>
<dbReference type="CDD" id="cd05466">
    <property type="entry name" value="PBP2_LTTR_substrate"/>
    <property type="match status" value="1"/>
</dbReference>
<dbReference type="InterPro" id="IPR036390">
    <property type="entry name" value="WH_DNA-bd_sf"/>
</dbReference>
<evidence type="ECO:0000313" key="6">
    <source>
        <dbReference type="EMBL" id="PWI28208.1"/>
    </source>
</evidence>
<dbReference type="PROSITE" id="PS50931">
    <property type="entry name" value="HTH_LYSR"/>
    <property type="match status" value="1"/>
</dbReference>
<dbReference type="SUPFAM" id="SSF46785">
    <property type="entry name" value="Winged helix' DNA-binding domain"/>
    <property type="match status" value="1"/>
</dbReference>
<proteinExistence type="inferred from homology"/>
<dbReference type="Pfam" id="PF03466">
    <property type="entry name" value="LysR_substrate"/>
    <property type="match status" value="1"/>
</dbReference>
<dbReference type="Pfam" id="PF00126">
    <property type="entry name" value="HTH_1"/>
    <property type="match status" value="1"/>
</dbReference>
<keyword evidence="2" id="KW-0805">Transcription regulation</keyword>
<name>A0ABX5L5W8_9MICC</name>
<dbReference type="Proteomes" id="UP000245514">
    <property type="component" value="Unassembled WGS sequence"/>
</dbReference>
<reference evidence="6 7" key="1">
    <citation type="submission" date="2018-05" db="EMBL/GenBank/DDBJ databases">
        <title>Draft Genome Sequence of Arthrobacter cumminsii IME1328, Isolated from a Patient Who Suffered from Foot Ulcers in China.</title>
        <authorList>
            <person name="Li M."/>
            <person name="Jiang Z."/>
            <person name="Sun Q."/>
            <person name="Tong Y."/>
        </authorList>
    </citation>
    <scope>NUCLEOTIDE SEQUENCE [LARGE SCALE GENOMIC DNA]</scope>
    <source>
        <strain evidence="6 7">IME1328</strain>
    </source>
</reference>
<dbReference type="InterPro" id="IPR000847">
    <property type="entry name" value="LysR_HTH_N"/>
</dbReference>
<comment type="similarity">
    <text evidence="1">Belongs to the LysR transcriptional regulatory family.</text>
</comment>
<evidence type="ECO:0000259" key="5">
    <source>
        <dbReference type="PROSITE" id="PS50931"/>
    </source>
</evidence>
<gene>
    <name evidence="6" type="ORF">CAY35_01785</name>
</gene>
<comment type="caution">
    <text evidence="6">The sequence shown here is derived from an EMBL/GenBank/DDBJ whole genome shotgun (WGS) entry which is preliminary data.</text>
</comment>
<organism evidence="6 7">
    <name type="scientific">Pseudoglutamicibacter cumminsii</name>
    <dbReference type="NCBI Taxonomy" id="156979"/>
    <lineage>
        <taxon>Bacteria</taxon>
        <taxon>Bacillati</taxon>
        <taxon>Actinomycetota</taxon>
        <taxon>Actinomycetes</taxon>
        <taxon>Micrococcales</taxon>
        <taxon>Micrococcaceae</taxon>
        <taxon>Pseudoglutamicibacter</taxon>
    </lineage>
</organism>
<evidence type="ECO:0000256" key="1">
    <source>
        <dbReference type="ARBA" id="ARBA00009437"/>
    </source>
</evidence>
<accession>A0ABX5L5W8</accession>
<dbReference type="Gene3D" id="3.40.190.10">
    <property type="entry name" value="Periplasmic binding protein-like II"/>
    <property type="match status" value="2"/>
</dbReference>
<dbReference type="PANTHER" id="PTHR30346:SF28">
    <property type="entry name" value="HTH-TYPE TRANSCRIPTIONAL REGULATOR CYNR"/>
    <property type="match status" value="1"/>
</dbReference>
<dbReference type="InterPro" id="IPR036388">
    <property type="entry name" value="WH-like_DNA-bd_sf"/>
</dbReference>
<dbReference type="InterPro" id="IPR005119">
    <property type="entry name" value="LysR_subst-bd"/>
</dbReference>
<evidence type="ECO:0000256" key="2">
    <source>
        <dbReference type="ARBA" id="ARBA00023015"/>
    </source>
</evidence>
<keyword evidence="7" id="KW-1185">Reference proteome</keyword>
<sequence>MDGLHITIRQLEYFLAVVDHGSMNAAAEACHVTQANISNAIAALEKDIGTQLILRGKGQRSVPTPAGERYAQRVRGVLTAMVEAHQEAKSAGDRLRGPLKIGGMQTTFVLYFPDIAAHFVQHHPEVELSFSETNPRGLEDAVAQGKLDAALVLGQQRTRADLEVEVVGRVRLKAVLPEGHPLAAEDRVSIKDLALTPMIMLDPPEVQRPFVQKAQGLGVDITPTWRFTSWEAIRSFVRRGLGVAVSNIAPPEALETGQGDGVPAQQRVYDGLVYRPLQEEVFQNTIDVVYRKTQFPQEKIAELIRIAKKIGSEAF</sequence>
<feature type="domain" description="HTH lysR-type" evidence="5">
    <location>
        <begin position="6"/>
        <end position="64"/>
    </location>
</feature>
<dbReference type="PRINTS" id="PR00039">
    <property type="entry name" value="HTHLYSR"/>
</dbReference>
<dbReference type="EMBL" id="QFWG01000002">
    <property type="protein sequence ID" value="PWI28208.1"/>
    <property type="molecule type" value="Genomic_DNA"/>
</dbReference>